<dbReference type="EMBL" id="UYYG01001189">
    <property type="protein sequence ID" value="VDN59769.1"/>
    <property type="molecule type" value="Genomic_DNA"/>
</dbReference>
<dbReference type="Gene3D" id="1.10.3450.40">
    <property type="entry name" value="Signal recognition particle, SRP68 subunit, RNA-binding domain"/>
    <property type="match status" value="1"/>
</dbReference>
<dbReference type="Proteomes" id="UP000274756">
    <property type="component" value="Unassembled WGS sequence"/>
</dbReference>
<dbReference type="PANTHER" id="PTHR12860:SF0">
    <property type="entry name" value="SIGNAL RECOGNITION PARTICLE SUBUNIT SRP68"/>
    <property type="match status" value="1"/>
</dbReference>
<accession>A0A0N4UGT1</accession>
<dbReference type="OrthoDB" id="10255118at2759"/>
<dbReference type="GO" id="GO:0005047">
    <property type="term" value="F:signal recognition particle binding"/>
    <property type="evidence" value="ECO:0007669"/>
    <property type="project" value="InterPro"/>
</dbReference>
<dbReference type="CDD" id="cd15481">
    <property type="entry name" value="SRP68-RBD"/>
    <property type="match status" value="1"/>
</dbReference>
<keyword evidence="8" id="KW-0733">Signal recognition particle</keyword>
<comment type="subcellular location">
    <subcellularLocation>
        <location evidence="2">Cytoplasm</location>
    </subcellularLocation>
    <subcellularLocation>
        <location evidence="1">Endoplasmic reticulum</location>
    </subcellularLocation>
    <subcellularLocation>
        <location evidence="3">Nucleus</location>
        <location evidence="3">Nucleolus</location>
    </subcellularLocation>
</comment>
<keyword evidence="9" id="KW-0539">Nucleus</keyword>
<evidence type="ECO:0000256" key="12">
    <source>
        <dbReference type="ARBA" id="ARBA00083741"/>
    </source>
</evidence>
<evidence type="ECO:0000256" key="3">
    <source>
        <dbReference type="ARBA" id="ARBA00004604"/>
    </source>
</evidence>
<evidence type="ECO:0000313" key="13">
    <source>
        <dbReference type="EMBL" id="VDN59769.1"/>
    </source>
</evidence>
<dbReference type="GO" id="GO:0006614">
    <property type="term" value="P:SRP-dependent cotranslational protein targeting to membrane"/>
    <property type="evidence" value="ECO:0007669"/>
    <property type="project" value="InterPro"/>
</dbReference>
<evidence type="ECO:0000256" key="9">
    <source>
        <dbReference type="ARBA" id="ARBA00023242"/>
    </source>
</evidence>
<dbReference type="InterPro" id="IPR026258">
    <property type="entry name" value="SRP68"/>
</dbReference>
<reference evidence="16" key="1">
    <citation type="submission" date="2017-02" db="UniProtKB">
        <authorList>
            <consortium name="WormBaseParasite"/>
        </authorList>
    </citation>
    <scope>IDENTIFICATION</scope>
</reference>
<proteinExistence type="inferred from homology"/>
<sequence>MAQHRRGHFDELTFASFTTLSILQLIKEAQQKHGLRHADYQRYRGYCSRRIRRIRKSLGFTNLHKSIPKHPAKFIHRKLTADMISEEKYLQIAVFEAERCWSYAMQYKQEIGEDIHSRKRFHVISKLKRAVSHTKSLEAIVKICDQADVATKLESQAYNAWMHGSLFFELKKWKSALDYLRMAKTIYLKLEEAVKVDNMTELYDVKCKEIQAQLRYCEFNCADYMENNEAMSEILSIKLKLGDDDTLQDDFNKLITDVRSKALIDQPGEIYWASKKIIITNVVYDEIFSLQMALYEQILGNIRDVIQSLNDEPKKDETDGVQASMQDILAFLDFIRLSKTVERYLFIIKCARSQERNERPQSLIRLYDTVLENCKEIIKLPGVDNSTDLVDAYSLKVEYYRTLRLVLAIFIHIAYLFKRAQWFL</sequence>
<dbReference type="GO" id="GO:0005783">
    <property type="term" value="C:endoplasmic reticulum"/>
    <property type="evidence" value="ECO:0007669"/>
    <property type="project" value="UniProtKB-SubCell"/>
</dbReference>
<evidence type="ECO:0000256" key="7">
    <source>
        <dbReference type="ARBA" id="ARBA00022884"/>
    </source>
</evidence>
<comment type="similarity">
    <text evidence="4">Belongs to the SRP68 family.</text>
</comment>
<dbReference type="InterPro" id="IPR038253">
    <property type="entry name" value="SRP68_N_sf"/>
</dbReference>
<dbReference type="GO" id="GO:0005829">
    <property type="term" value="C:cytosol"/>
    <property type="evidence" value="ECO:0007669"/>
    <property type="project" value="UniProtKB-ARBA"/>
</dbReference>
<dbReference type="Proteomes" id="UP000038040">
    <property type="component" value="Unplaced"/>
</dbReference>
<evidence type="ECO:0000256" key="2">
    <source>
        <dbReference type="ARBA" id="ARBA00004496"/>
    </source>
</evidence>
<keyword evidence="15" id="KW-1185">Reference proteome</keyword>
<dbReference type="STRING" id="318479.A0A0N4UGT1"/>
<dbReference type="Pfam" id="PF16969">
    <property type="entry name" value="SRP68"/>
    <property type="match status" value="2"/>
</dbReference>
<name>A0A0N4UGT1_DRAME</name>
<dbReference type="PANTHER" id="PTHR12860">
    <property type="entry name" value="SIGNAL RECOGNITION PARTICLE 68 KDA PROTEIN"/>
    <property type="match status" value="1"/>
</dbReference>
<dbReference type="FunFam" id="1.10.3450.40:FF:000001">
    <property type="entry name" value="Signal recognition particle subunit SRP68"/>
    <property type="match status" value="1"/>
</dbReference>
<evidence type="ECO:0000256" key="6">
    <source>
        <dbReference type="ARBA" id="ARBA00022824"/>
    </source>
</evidence>
<dbReference type="GO" id="GO:0005730">
    <property type="term" value="C:nucleolus"/>
    <property type="evidence" value="ECO:0007669"/>
    <property type="project" value="UniProtKB-SubCell"/>
</dbReference>
<evidence type="ECO:0000256" key="11">
    <source>
        <dbReference type="ARBA" id="ARBA00029498"/>
    </source>
</evidence>
<protein>
    <recommendedName>
        <fullName evidence="11">Signal recognition particle subunit SRP68</fullName>
    </recommendedName>
    <alternativeName>
        <fullName evidence="12">Signal recognition particle 68 kDa protein</fullName>
    </alternativeName>
</protein>
<evidence type="ECO:0000256" key="5">
    <source>
        <dbReference type="ARBA" id="ARBA00022490"/>
    </source>
</evidence>
<evidence type="ECO:0000256" key="10">
    <source>
        <dbReference type="ARBA" id="ARBA00023274"/>
    </source>
</evidence>
<dbReference type="InterPro" id="IPR034652">
    <property type="entry name" value="SRP68-RBD"/>
</dbReference>
<evidence type="ECO:0000313" key="14">
    <source>
        <dbReference type="Proteomes" id="UP000038040"/>
    </source>
</evidence>
<dbReference type="AlphaFoldDB" id="A0A0N4UGT1"/>
<keyword evidence="5" id="KW-0963">Cytoplasm</keyword>
<gene>
    <name evidence="13" type="ORF">DME_LOCUS9742</name>
</gene>
<keyword evidence="7" id="KW-0694">RNA-binding</keyword>
<keyword evidence="10" id="KW-0687">Ribonucleoprotein</keyword>
<keyword evidence="6" id="KW-0256">Endoplasmic reticulum</keyword>
<organism evidence="14 16">
    <name type="scientific">Dracunculus medinensis</name>
    <name type="common">Guinea worm</name>
    <dbReference type="NCBI Taxonomy" id="318479"/>
    <lineage>
        <taxon>Eukaryota</taxon>
        <taxon>Metazoa</taxon>
        <taxon>Ecdysozoa</taxon>
        <taxon>Nematoda</taxon>
        <taxon>Chromadorea</taxon>
        <taxon>Rhabditida</taxon>
        <taxon>Spirurina</taxon>
        <taxon>Dracunculoidea</taxon>
        <taxon>Dracunculidae</taxon>
        <taxon>Dracunculus</taxon>
    </lineage>
</organism>
<evidence type="ECO:0000256" key="1">
    <source>
        <dbReference type="ARBA" id="ARBA00004240"/>
    </source>
</evidence>
<evidence type="ECO:0000313" key="15">
    <source>
        <dbReference type="Proteomes" id="UP000274756"/>
    </source>
</evidence>
<evidence type="ECO:0000256" key="4">
    <source>
        <dbReference type="ARBA" id="ARBA00009352"/>
    </source>
</evidence>
<dbReference type="GO" id="GO:0030942">
    <property type="term" value="F:endoplasmic reticulum signal peptide binding"/>
    <property type="evidence" value="ECO:0007669"/>
    <property type="project" value="InterPro"/>
</dbReference>
<dbReference type="GO" id="GO:0005786">
    <property type="term" value="C:signal recognition particle, endoplasmic reticulum targeting"/>
    <property type="evidence" value="ECO:0007669"/>
    <property type="project" value="UniProtKB-KW"/>
</dbReference>
<evidence type="ECO:0000313" key="16">
    <source>
        <dbReference type="WBParaSite" id="DME_0000671601-mRNA-1"/>
    </source>
</evidence>
<dbReference type="GO" id="GO:0008312">
    <property type="term" value="F:7S RNA binding"/>
    <property type="evidence" value="ECO:0007669"/>
    <property type="project" value="InterPro"/>
</dbReference>
<reference evidence="13 15" key="2">
    <citation type="submission" date="2018-11" db="EMBL/GenBank/DDBJ databases">
        <authorList>
            <consortium name="Pathogen Informatics"/>
        </authorList>
    </citation>
    <scope>NUCLEOTIDE SEQUENCE [LARGE SCALE GENOMIC DNA]</scope>
</reference>
<evidence type="ECO:0000256" key="8">
    <source>
        <dbReference type="ARBA" id="ARBA00023135"/>
    </source>
</evidence>
<dbReference type="WBParaSite" id="DME_0000671601-mRNA-1">
    <property type="protein sequence ID" value="DME_0000671601-mRNA-1"/>
    <property type="gene ID" value="DME_0000671601"/>
</dbReference>